<protein>
    <submittedName>
        <fullName evidence="1">Uncharacterized protein</fullName>
    </submittedName>
</protein>
<evidence type="ECO:0000313" key="1">
    <source>
        <dbReference type="EMBL" id="KEF40130.1"/>
    </source>
</evidence>
<dbReference type="RefSeq" id="WP_035192458.1">
    <property type="nucleotide sequence ID" value="NZ_JJRY01000001.1"/>
</dbReference>
<sequence length="75" mass="8725">MSKPKFFRGKPIIQPGETYEIEGVSYEVITSTTQIVGVVANDLVLMEPEFWLENLETNERIYIKEKELQAKFTEQ</sequence>
<gene>
    <name evidence="1" type="ORF">M670_00146</name>
</gene>
<proteinExistence type="predicted"/>
<name>A0A072P3V3_SCHAZ</name>
<accession>A0A072P3V3</accession>
<dbReference type="EMBL" id="JJRY01000001">
    <property type="protein sequence ID" value="KEF40130.1"/>
    <property type="molecule type" value="Genomic_DNA"/>
</dbReference>
<dbReference type="PATRIC" id="fig|1348973.3.peg.140"/>
<dbReference type="Proteomes" id="UP000027936">
    <property type="component" value="Unassembled WGS sequence"/>
</dbReference>
<comment type="caution">
    <text evidence="1">The sequence shown here is derived from an EMBL/GenBank/DDBJ whole genome shotgun (WGS) entry which is preliminary data.</text>
</comment>
<organism evidence="1 2">
    <name type="scientific">Schinkia azotoformans MEV2011</name>
    <dbReference type="NCBI Taxonomy" id="1348973"/>
    <lineage>
        <taxon>Bacteria</taxon>
        <taxon>Bacillati</taxon>
        <taxon>Bacillota</taxon>
        <taxon>Bacilli</taxon>
        <taxon>Bacillales</taxon>
        <taxon>Bacillaceae</taxon>
        <taxon>Calidifontibacillus/Schinkia group</taxon>
        <taxon>Schinkia</taxon>
    </lineage>
</organism>
<evidence type="ECO:0000313" key="2">
    <source>
        <dbReference type="Proteomes" id="UP000027936"/>
    </source>
</evidence>
<reference evidence="1 2" key="1">
    <citation type="submission" date="2014-04" db="EMBL/GenBank/DDBJ databases">
        <title>Draft genome sequence of Bacillus azotoformans MEV2011, a (co-) denitrifying strain unable to grow in the presence of oxygen.</title>
        <authorList>
            <person name="Nielsen M."/>
            <person name="Schreiber L."/>
            <person name="Finster K."/>
            <person name="Schramm A."/>
        </authorList>
    </citation>
    <scope>NUCLEOTIDE SEQUENCE [LARGE SCALE GENOMIC DNA]</scope>
    <source>
        <strain evidence="1 2">MEV2011</strain>
    </source>
</reference>
<dbReference type="AlphaFoldDB" id="A0A072P3V3"/>